<proteinExistence type="predicted"/>
<evidence type="ECO:0000256" key="6">
    <source>
        <dbReference type="PROSITE-ProRule" id="PRU00278"/>
    </source>
</evidence>
<reference evidence="8" key="1">
    <citation type="journal article" date="2005" name="PLoS Biol.">
        <title>New insights into metabolic properties of marine bacteria encoding proteorhodopsins.</title>
        <authorList>
            <person name="Sabehi G."/>
            <person name="Loy A."/>
            <person name="Jung K.H."/>
            <person name="Partha R."/>
            <person name="Spudich J.L."/>
            <person name="Isaacson T."/>
            <person name="Hirschberg J."/>
            <person name="Wagner M."/>
            <person name="Beja O."/>
        </authorList>
    </citation>
    <scope>NUCLEOTIDE SEQUENCE</scope>
</reference>
<dbReference type="InterPro" id="IPR015391">
    <property type="entry name" value="SurA_N"/>
</dbReference>
<accession>Q4JN68</accession>
<sequence length="441" mass="51487">MFYFLSFFLKVLHLQIIKPQVFLEKVYQVIKTGLNMNNVKFLIILFFLTISNMAHAMEDKIIAVVNDNVVLKSELNNKLTTINLEGTSRLEAAKLKREILDQLIEESLLEQAANRLGIYISDIDLQNRIKLIAQDKNLTVLQLKEAVESQNIDYLRYLKNLRKRIQIEELFRIQFTSRAYVSEEEIQSYLKTNDSLKIINNIMTVREYLIEDENNKLDITKVDILVRNIKTNGLEDTYNRYPNIKIKINNLSEIPFTKLPDIYQNNLNILDQNSYTDLFKTGKGYVFLEVVSSSMYSEEYKVSHILLKTNPMENLKSLKERFYKIKRDATKENNFSDYAQKYSLDKASAIKGGSLGWINKKLVVPEFGRIMSNMKIGGISEPFKTQFGWHILQLEDKRIKNISNDVARNQVVAILKERKVKVAKREWLAKLKDQAYIEIIE</sequence>
<keyword evidence="2" id="KW-0574">Periplasm</keyword>
<protein>
    <submittedName>
        <fullName evidence="8">Predicted survival protein surA</fullName>
    </submittedName>
</protein>
<gene>
    <name evidence="8" type="primary">surA</name>
</gene>
<dbReference type="EMBL" id="DQ068067">
    <property type="protein sequence ID" value="AAY89929.1"/>
    <property type="molecule type" value="Genomic_DNA"/>
</dbReference>
<dbReference type="Gene3D" id="1.10.4030.10">
    <property type="entry name" value="Porin chaperone SurA, peptide-binding domain"/>
    <property type="match status" value="1"/>
</dbReference>
<feature type="domain" description="PpiC" evidence="7">
    <location>
        <begin position="297"/>
        <end position="396"/>
    </location>
</feature>
<evidence type="ECO:0000256" key="2">
    <source>
        <dbReference type="ARBA" id="ARBA00022764"/>
    </source>
</evidence>
<evidence type="ECO:0000256" key="4">
    <source>
        <dbReference type="ARBA" id="ARBA00023186"/>
    </source>
</evidence>
<dbReference type="SUPFAM" id="SSF109998">
    <property type="entry name" value="Triger factor/SurA peptide-binding domain-like"/>
    <property type="match status" value="1"/>
</dbReference>
<dbReference type="Gene3D" id="3.10.50.40">
    <property type="match status" value="1"/>
</dbReference>
<evidence type="ECO:0000259" key="7">
    <source>
        <dbReference type="PROSITE" id="PS50198"/>
    </source>
</evidence>
<evidence type="ECO:0000256" key="3">
    <source>
        <dbReference type="ARBA" id="ARBA00023110"/>
    </source>
</evidence>
<dbReference type="InterPro" id="IPR046357">
    <property type="entry name" value="PPIase_dom_sf"/>
</dbReference>
<keyword evidence="1" id="KW-0732">Signal</keyword>
<dbReference type="Pfam" id="PF00639">
    <property type="entry name" value="Rotamase"/>
    <property type="match status" value="1"/>
</dbReference>
<keyword evidence="5 6" id="KW-0413">Isomerase</keyword>
<dbReference type="PANTHER" id="PTHR47637:SF1">
    <property type="entry name" value="CHAPERONE SURA"/>
    <property type="match status" value="1"/>
</dbReference>
<dbReference type="SUPFAM" id="SSF54534">
    <property type="entry name" value="FKBP-like"/>
    <property type="match status" value="1"/>
</dbReference>
<keyword evidence="3 6" id="KW-0697">Rotamase</keyword>
<evidence type="ECO:0000256" key="5">
    <source>
        <dbReference type="ARBA" id="ARBA00023235"/>
    </source>
</evidence>
<dbReference type="InterPro" id="IPR000297">
    <property type="entry name" value="PPIase_PpiC"/>
</dbReference>
<evidence type="ECO:0000256" key="1">
    <source>
        <dbReference type="ARBA" id="ARBA00022729"/>
    </source>
</evidence>
<dbReference type="PROSITE" id="PS50198">
    <property type="entry name" value="PPIC_PPIASE_2"/>
    <property type="match status" value="1"/>
</dbReference>
<evidence type="ECO:0000313" key="8">
    <source>
        <dbReference type="EMBL" id="AAY89929.1"/>
    </source>
</evidence>
<dbReference type="Pfam" id="PF09312">
    <property type="entry name" value="SurA_N"/>
    <property type="match status" value="1"/>
</dbReference>
<dbReference type="GO" id="GO:0003755">
    <property type="term" value="F:peptidyl-prolyl cis-trans isomerase activity"/>
    <property type="evidence" value="ECO:0007669"/>
    <property type="project" value="UniProtKB-KW"/>
</dbReference>
<name>Q4JN68_9BACT</name>
<dbReference type="PANTHER" id="PTHR47637">
    <property type="entry name" value="CHAPERONE SURA"/>
    <property type="match status" value="1"/>
</dbReference>
<dbReference type="InterPro" id="IPR027304">
    <property type="entry name" value="Trigger_fact/SurA_dom_sf"/>
</dbReference>
<organism evidence="8">
    <name type="scientific">uncultured bacterium BAC13K9BAC</name>
    <dbReference type="NCBI Taxonomy" id="332979"/>
    <lineage>
        <taxon>Bacteria</taxon>
        <taxon>environmental samples</taxon>
    </lineage>
</organism>
<dbReference type="InterPro" id="IPR050280">
    <property type="entry name" value="OMP_Chaperone_SurA"/>
</dbReference>
<dbReference type="AlphaFoldDB" id="Q4JN68"/>
<keyword evidence="4" id="KW-0143">Chaperone</keyword>